<dbReference type="PANTHER" id="PTHR43214">
    <property type="entry name" value="TWO-COMPONENT RESPONSE REGULATOR"/>
    <property type="match status" value="1"/>
</dbReference>
<proteinExistence type="predicted"/>
<dbReference type="RefSeq" id="WP_345042911.1">
    <property type="nucleotide sequence ID" value="NZ_BAABBA010000016.1"/>
</dbReference>
<keyword evidence="1" id="KW-0238">DNA-binding</keyword>
<dbReference type="PANTHER" id="PTHR43214:SF43">
    <property type="entry name" value="TWO-COMPONENT RESPONSE REGULATOR"/>
    <property type="match status" value="1"/>
</dbReference>
<dbReference type="InterPro" id="IPR036388">
    <property type="entry name" value="WH-like_DNA-bd_sf"/>
</dbReference>
<comment type="caution">
    <text evidence="3">The sequence shown here is derived from an EMBL/GenBank/DDBJ whole genome shotgun (WGS) entry which is preliminary data.</text>
</comment>
<dbReference type="CDD" id="cd06170">
    <property type="entry name" value="LuxR_C_like"/>
    <property type="match status" value="1"/>
</dbReference>
<organism evidence="3 4">
    <name type="scientific">Georgenia daeguensis</name>
    <dbReference type="NCBI Taxonomy" id="908355"/>
    <lineage>
        <taxon>Bacteria</taxon>
        <taxon>Bacillati</taxon>
        <taxon>Actinomycetota</taxon>
        <taxon>Actinomycetes</taxon>
        <taxon>Micrococcales</taxon>
        <taxon>Bogoriellaceae</taxon>
        <taxon>Georgenia</taxon>
    </lineage>
</organism>
<evidence type="ECO:0000259" key="2">
    <source>
        <dbReference type="PROSITE" id="PS50043"/>
    </source>
</evidence>
<dbReference type="SUPFAM" id="SSF46894">
    <property type="entry name" value="C-terminal effector domain of the bipartite response regulators"/>
    <property type="match status" value="1"/>
</dbReference>
<dbReference type="PROSITE" id="PS00622">
    <property type="entry name" value="HTH_LUXR_1"/>
    <property type="match status" value="1"/>
</dbReference>
<gene>
    <name evidence="3" type="ORF">GCM10022262_30320</name>
</gene>
<dbReference type="Pfam" id="PF00196">
    <property type="entry name" value="GerE"/>
    <property type="match status" value="1"/>
</dbReference>
<dbReference type="SUPFAM" id="SSF48452">
    <property type="entry name" value="TPR-like"/>
    <property type="match status" value="1"/>
</dbReference>
<dbReference type="InterPro" id="IPR000792">
    <property type="entry name" value="Tscrpt_reg_LuxR_C"/>
</dbReference>
<feature type="domain" description="HTH luxR-type" evidence="2">
    <location>
        <begin position="480"/>
        <end position="545"/>
    </location>
</feature>
<reference evidence="4" key="1">
    <citation type="journal article" date="2019" name="Int. J. Syst. Evol. Microbiol.">
        <title>The Global Catalogue of Microorganisms (GCM) 10K type strain sequencing project: providing services to taxonomists for standard genome sequencing and annotation.</title>
        <authorList>
            <consortium name="The Broad Institute Genomics Platform"/>
            <consortium name="The Broad Institute Genome Sequencing Center for Infectious Disease"/>
            <person name="Wu L."/>
            <person name="Ma J."/>
        </authorList>
    </citation>
    <scope>NUCLEOTIDE SEQUENCE [LARGE SCALE GENOMIC DNA]</scope>
    <source>
        <strain evidence="4">JCM 17459</strain>
    </source>
</reference>
<dbReference type="SMART" id="SM00421">
    <property type="entry name" value="HTH_LUXR"/>
    <property type="match status" value="1"/>
</dbReference>
<dbReference type="Gene3D" id="1.10.10.10">
    <property type="entry name" value="Winged helix-like DNA-binding domain superfamily/Winged helix DNA-binding domain"/>
    <property type="match status" value="1"/>
</dbReference>
<dbReference type="InterPro" id="IPR011990">
    <property type="entry name" value="TPR-like_helical_dom_sf"/>
</dbReference>
<dbReference type="Proteomes" id="UP001499841">
    <property type="component" value="Unassembled WGS sequence"/>
</dbReference>
<evidence type="ECO:0000256" key="1">
    <source>
        <dbReference type="ARBA" id="ARBA00023125"/>
    </source>
</evidence>
<evidence type="ECO:0000313" key="4">
    <source>
        <dbReference type="Proteomes" id="UP001499841"/>
    </source>
</evidence>
<dbReference type="Gene3D" id="1.25.40.10">
    <property type="entry name" value="Tetratricopeptide repeat domain"/>
    <property type="match status" value="1"/>
</dbReference>
<dbReference type="InterPro" id="IPR016032">
    <property type="entry name" value="Sig_transdc_resp-reg_C-effctor"/>
</dbReference>
<keyword evidence="4" id="KW-1185">Reference proteome</keyword>
<name>A0ABP8EY97_9MICO</name>
<evidence type="ECO:0000313" key="3">
    <source>
        <dbReference type="EMBL" id="GAA4288672.1"/>
    </source>
</evidence>
<sequence>MGVEQLADRGRAAVVRQDWSAAYKDLSAAEGAGALTGRGLRDLGIAAWALGGDDEGCRYLGEAYRAFRDAGLPEDAGRCAFWAGMNFVYRGHHAEGSGWFGRLQRLVPASGEGVLAGYLRVAGALGALYAGRAEEALEGFTAAHTTGELEHEADLAALGLMGRGQALVLLGRAAEGVAALDEVMLAVTGGEVSDIPTGITYCTVIWVCQARFDLRRAEEWTAALSRWCDRQPDLVPFRGECLVHRSRVLQHQGDWPGARAEADRAVRRLTEPEEQPALGMAFYQLAELRRLCGDLDEARESYRRAHEHGQDPQPGLALLHLAEGDAGTAAAALRRALEEAADPLARCLLLPACVEVFLEARDVDAADRAAAELGRHAADGASPPWLAALAARARGAVLLGRGEPAAAAAELRRAVGLWRDVRAPYEEATTRLLLARARRAAGDEEAAGLDLEAARTVLARLGARPDLARAERPGGPQAAAGSAAGGLTAREVEVLRLVATGRTNRAIARELHLSEKTVARHLSNIFTKLDVPSRAAATAYAYERHLV</sequence>
<dbReference type="PRINTS" id="PR00038">
    <property type="entry name" value="HTHLUXR"/>
</dbReference>
<dbReference type="PROSITE" id="PS50043">
    <property type="entry name" value="HTH_LUXR_2"/>
    <property type="match status" value="1"/>
</dbReference>
<accession>A0ABP8EY97</accession>
<dbReference type="EMBL" id="BAABBA010000016">
    <property type="protein sequence ID" value="GAA4288672.1"/>
    <property type="molecule type" value="Genomic_DNA"/>
</dbReference>
<dbReference type="InterPro" id="IPR039420">
    <property type="entry name" value="WalR-like"/>
</dbReference>
<protein>
    <submittedName>
        <fullName evidence="3">LuxR C-terminal-related transcriptional regulator</fullName>
    </submittedName>
</protein>